<protein>
    <submittedName>
        <fullName evidence="1">Uncharacterized protein</fullName>
    </submittedName>
</protein>
<organism evidence="1 2">
    <name type="scientific">Cichorium intybus</name>
    <name type="common">Chicory</name>
    <dbReference type="NCBI Taxonomy" id="13427"/>
    <lineage>
        <taxon>Eukaryota</taxon>
        <taxon>Viridiplantae</taxon>
        <taxon>Streptophyta</taxon>
        <taxon>Embryophyta</taxon>
        <taxon>Tracheophyta</taxon>
        <taxon>Spermatophyta</taxon>
        <taxon>Magnoliopsida</taxon>
        <taxon>eudicotyledons</taxon>
        <taxon>Gunneridae</taxon>
        <taxon>Pentapetalae</taxon>
        <taxon>asterids</taxon>
        <taxon>campanulids</taxon>
        <taxon>Asterales</taxon>
        <taxon>Asteraceae</taxon>
        <taxon>Cichorioideae</taxon>
        <taxon>Cichorieae</taxon>
        <taxon>Cichoriinae</taxon>
        <taxon>Cichorium</taxon>
    </lineage>
</organism>
<comment type="caution">
    <text evidence="1">The sequence shown here is derived from an EMBL/GenBank/DDBJ whole genome shotgun (WGS) entry which is preliminary data.</text>
</comment>
<reference evidence="2" key="1">
    <citation type="journal article" date="2022" name="Mol. Ecol. Resour.">
        <title>The genomes of chicory, endive, great burdock and yacon provide insights into Asteraceae palaeo-polyploidization history and plant inulin production.</title>
        <authorList>
            <person name="Fan W."/>
            <person name="Wang S."/>
            <person name="Wang H."/>
            <person name="Wang A."/>
            <person name="Jiang F."/>
            <person name="Liu H."/>
            <person name="Zhao H."/>
            <person name="Xu D."/>
            <person name="Zhang Y."/>
        </authorList>
    </citation>
    <scope>NUCLEOTIDE SEQUENCE [LARGE SCALE GENOMIC DNA]</scope>
    <source>
        <strain evidence="2">cv. Punajuju</strain>
    </source>
</reference>
<proteinExistence type="predicted"/>
<sequence>METQMDEPETRILEINLISAQGLKIPPSAMMRRMHTYALAWVNSNAKLCSDLDCVGGENPTWNEKFIFRVSQDFIKGDTSAVQFHIYAVGYIRDYFIGTVRYLLSSSPNMSRSGPSIGIPAFSALHIRRPSGRVCGVLNIAATVHDSSDFPSLTGISAICFRDLMGKHNKIFNQYRERRVPRHLNLVGTKTSDQSSEPESCNISCEESVCFSDETASTTSTSSSSTAVTAVNDSNGVRSNLLVEGKKERKSDGASLLCGLTLQKRSSPSDQDLKTDGQDLD</sequence>
<keyword evidence="2" id="KW-1185">Reference proteome</keyword>
<dbReference type="Proteomes" id="UP001055811">
    <property type="component" value="Linkage Group LG08"/>
</dbReference>
<gene>
    <name evidence="1" type="ORF">L2E82_45925</name>
</gene>
<name>A0ACB8ZVB1_CICIN</name>
<evidence type="ECO:0000313" key="2">
    <source>
        <dbReference type="Proteomes" id="UP001055811"/>
    </source>
</evidence>
<accession>A0ACB8ZVB1</accession>
<reference evidence="1 2" key="2">
    <citation type="journal article" date="2022" name="Mol. Ecol. Resour.">
        <title>The genomes of chicory, endive, great burdock and yacon provide insights into Asteraceae paleo-polyploidization history and plant inulin production.</title>
        <authorList>
            <person name="Fan W."/>
            <person name="Wang S."/>
            <person name="Wang H."/>
            <person name="Wang A."/>
            <person name="Jiang F."/>
            <person name="Liu H."/>
            <person name="Zhao H."/>
            <person name="Xu D."/>
            <person name="Zhang Y."/>
        </authorList>
    </citation>
    <scope>NUCLEOTIDE SEQUENCE [LARGE SCALE GENOMIC DNA]</scope>
    <source>
        <strain evidence="2">cv. Punajuju</strain>
        <tissue evidence="1">Leaves</tissue>
    </source>
</reference>
<evidence type="ECO:0000313" key="1">
    <source>
        <dbReference type="EMBL" id="KAI3701274.1"/>
    </source>
</evidence>
<dbReference type="EMBL" id="CM042016">
    <property type="protein sequence ID" value="KAI3701274.1"/>
    <property type="molecule type" value="Genomic_DNA"/>
</dbReference>